<feature type="chain" id="PRO_5017100447" description="Carboxypeptidase" evidence="9">
    <location>
        <begin position="25"/>
        <end position="518"/>
    </location>
</feature>
<dbReference type="EMBL" id="PQFF01000477">
    <property type="protein sequence ID" value="RHZ48030.1"/>
    <property type="molecule type" value="Genomic_DNA"/>
</dbReference>
<feature type="signal peptide" evidence="9">
    <location>
        <begin position="1"/>
        <end position="24"/>
    </location>
</feature>
<keyword evidence="7" id="KW-0325">Glycoprotein</keyword>
<evidence type="ECO:0000256" key="8">
    <source>
        <dbReference type="ARBA" id="ARBA00052076"/>
    </source>
</evidence>
<dbReference type="OrthoDB" id="443318at2759"/>
<dbReference type="InterPro" id="IPR018202">
    <property type="entry name" value="Ser_caboxypep_ser_AS"/>
</dbReference>
<dbReference type="GO" id="GO:0000328">
    <property type="term" value="C:fungal-type vacuole lumen"/>
    <property type="evidence" value="ECO:0007669"/>
    <property type="project" value="UniProtKB-ARBA"/>
</dbReference>
<name>A0A397GJ24_9GLOM</name>
<dbReference type="PROSITE" id="PS00131">
    <property type="entry name" value="CARBOXYPEPT_SER_SER"/>
    <property type="match status" value="1"/>
</dbReference>
<protein>
    <recommendedName>
        <fullName evidence="9">Carboxypeptidase</fullName>
        <ecNumber evidence="9">3.4.16.-</ecNumber>
    </recommendedName>
</protein>
<dbReference type="EC" id="3.4.16.-" evidence="9"/>
<dbReference type="AlphaFoldDB" id="A0A397GJ24"/>
<dbReference type="Gene3D" id="1.10.287.410">
    <property type="match status" value="1"/>
</dbReference>
<reference evidence="10 11" key="1">
    <citation type="submission" date="2018-08" db="EMBL/GenBank/DDBJ databases">
        <title>Genome and evolution of the arbuscular mycorrhizal fungus Diversispora epigaea (formerly Glomus versiforme) and its bacterial endosymbionts.</title>
        <authorList>
            <person name="Sun X."/>
            <person name="Fei Z."/>
            <person name="Harrison M."/>
        </authorList>
    </citation>
    <scope>NUCLEOTIDE SEQUENCE [LARGE SCALE GENOMIC DNA]</scope>
    <source>
        <strain evidence="10 11">IT104</strain>
    </source>
</reference>
<evidence type="ECO:0000256" key="7">
    <source>
        <dbReference type="ARBA" id="ARBA00023180"/>
    </source>
</evidence>
<dbReference type="InterPro" id="IPR029058">
    <property type="entry name" value="AB_hydrolase_fold"/>
</dbReference>
<comment type="caution">
    <text evidence="10">The sequence shown here is derived from an EMBL/GenBank/DDBJ whole genome shotgun (WGS) entry which is preliminary data.</text>
</comment>
<dbReference type="FunFam" id="1.10.287.410:FF:000001">
    <property type="entry name" value="Carboxypeptidase Y"/>
    <property type="match status" value="1"/>
</dbReference>
<dbReference type="Proteomes" id="UP000266861">
    <property type="component" value="Unassembled WGS sequence"/>
</dbReference>
<keyword evidence="6" id="KW-1015">Disulfide bond</keyword>
<evidence type="ECO:0000256" key="5">
    <source>
        <dbReference type="ARBA" id="ARBA00022801"/>
    </source>
</evidence>
<keyword evidence="4 9" id="KW-0732">Signal</keyword>
<dbReference type="Pfam" id="PF00450">
    <property type="entry name" value="Peptidase_S10"/>
    <property type="match status" value="1"/>
</dbReference>
<proteinExistence type="inferred from homology"/>
<dbReference type="STRING" id="1348612.A0A397GJ24"/>
<evidence type="ECO:0000313" key="11">
    <source>
        <dbReference type="Proteomes" id="UP000266861"/>
    </source>
</evidence>
<dbReference type="GO" id="GO:0004185">
    <property type="term" value="F:serine-type carboxypeptidase activity"/>
    <property type="evidence" value="ECO:0007669"/>
    <property type="project" value="UniProtKB-UniRule"/>
</dbReference>
<sequence>MKFSTKSYLIFILCLLFKLCLISSQFVATGQDEPLIDSEYWLSDKFRNDDYDNTQNLKNQNFLPQDDDYKIKTVHHESFPEYQVRYKEPKICDPLVKQYSGYLDAEKTKHFFFWFFESRSNPETDPIVLWLNGGPGCSSLTGLYFELGPCSINEDGAGTTFNPYSWNSNSSIIFLDQPLNVGYSYGSGATNSFTAAVDVYAFLQLFFKEFPKYAELDFHIAGESYAGHYIPAIATEIHENNKNVSNVSAYSLIRNTKLKNLKRINLESILIGNGLVDPLIQYKYYPDMACNSSYPPVLEDRTCDKMRNAYPKCAKLIQSCYDSPNVFTCYPPYVYCNREVVSPYMNSGRNPYDVRKDCEGGGLCYPILEAIEKYSNLMDVKQELGADPQIKYQSCNMDINVKFSFSGDWMRPFHRLIPPLLEDNIRVLIYNGDADFVCNWIGSYAWVKELSWSGKVGFNLVETKPWKTRGVNSIHAGEIRSYEQFTFLRIFEAGHMVPYDQPYAGLDFFNSWLTKKLS</sequence>
<keyword evidence="2 9" id="KW-0121">Carboxypeptidase</keyword>
<comment type="similarity">
    <text evidence="1 9">Belongs to the peptidase S10 family.</text>
</comment>
<accession>A0A397GJ24</accession>
<gene>
    <name evidence="10" type="ORF">Glove_562g28</name>
</gene>
<dbReference type="InterPro" id="IPR001563">
    <property type="entry name" value="Peptidase_S10"/>
</dbReference>
<keyword evidence="5 9" id="KW-0378">Hydrolase</keyword>
<evidence type="ECO:0000313" key="10">
    <source>
        <dbReference type="EMBL" id="RHZ48030.1"/>
    </source>
</evidence>
<dbReference type="PANTHER" id="PTHR11802">
    <property type="entry name" value="SERINE PROTEASE FAMILY S10 SERINE CARBOXYPEPTIDASE"/>
    <property type="match status" value="1"/>
</dbReference>
<evidence type="ECO:0000256" key="3">
    <source>
        <dbReference type="ARBA" id="ARBA00022670"/>
    </source>
</evidence>
<keyword evidence="11" id="KW-1185">Reference proteome</keyword>
<dbReference type="GO" id="GO:0006508">
    <property type="term" value="P:proteolysis"/>
    <property type="evidence" value="ECO:0007669"/>
    <property type="project" value="UniProtKB-KW"/>
</dbReference>
<keyword evidence="3 9" id="KW-0645">Protease</keyword>
<dbReference type="SUPFAM" id="SSF53474">
    <property type="entry name" value="alpha/beta-Hydrolases"/>
    <property type="match status" value="1"/>
</dbReference>
<dbReference type="PRINTS" id="PR00724">
    <property type="entry name" value="CRBOXYPTASEC"/>
</dbReference>
<comment type="catalytic activity">
    <reaction evidence="8">
        <text>Release of a C-terminal amino acid with broad specificity.</text>
        <dbReference type="EC" id="3.4.16.5"/>
    </reaction>
</comment>
<evidence type="ECO:0000256" key="4">
    <source>
        <dbReference type="ARBA" id="ARBA00022729"/>
    </source>
</evidence>
<evidence type="ECO:0000256" key="9">
    <source>
        <dbReference type="RuleBase" id="RU361156"/>
    </source>
</evidence>
<dbReference type="PANTHER" id="PTHR11802:SF113">
    <property type="entry name" value="SERINE CARBOXYPEPTIDASE CTSA-4.1"/>
    <property type="match status" value="1"/>
</dbReference>
<organism evidence="10 11">
    <name type="scientific">Diversispora epigaea</name>
    <dbReference type="NCBI Taxonomy" id="1348612"/>
    <lineage>
        <taxon>Eukaryota</taxon>
        <taxon>Fungi</taxon>
        <taxon>Fungi incertae sedis</taxon>
        <taxon>Mucoromycota</taxon>
        <taxon>Glomeromycotina</taxon>
        <taxon>Glomeromycetes</taxon>
        <taxon>Diversisporales</taxon>
        <taxon>Diversisporaceae</taxon>
        <taxon>Diversispora</taxon>
    </lineage>
</organism>
<dbReference type="Gene3D" id="3.40.50.1820">
    <property type="entry name" value="alpha/beta hydrolase"/>
    <property type="match status" value="1"/>
</dbReference>
<evidence type="ECO:0000256" key="2">
    <source>
        <dbReference type="ARBA" id="ARBA00022645"/>
    </source>
</evidence>
<evidence type="ECO:0000256" key="1">
    <source>
        <dbReference type="ARBA" id="ARBA00009431"/>
    </source>
</evidence>
<evidence type="ECO:0000256" key="6">
    <source>
        <dbReference type="ARBA" id="ARBA00023157"/>
    </source>
</evidence>